<evidence type="ECO:0000313" key="2">
    <source>
        <dbReference type="Proteomes" id="UP000175989"/>
    </source>
</evidence>
<dbReference type="RefSeq" id="WP_229255274.1">
    <property type="nucleotide sequence ID" value="NZ_LROM01000066.1"/>
</dbReference>
<evidence type="ECO:0000313" key="1">
    <source>
        <dbReference type="EMBL" id="OFA05373.1"/>
    </source>
</evidence>
<name>A0A1E7WZK4_9BURK</name>
<dbReference type="AlphaFoldDB" id="A0A1E7WZK4"/>
<dbReference type="EMBL" id="LROM01000066">
    <property type="protein sequence ID" value="OFA05373.1"/>
    <property type="molecule type" value="Genomic_DNA"/>
</dbReference>
<protein>
    <submittedName>
        <fullName evidence="1">Uncharacterized protein</fullName>
    </submittedName>
</protein>
<accession>A0A1E7WZK4</accession>
<keyword evidence="2" id="KW-1185">Reference proteome</keyword>
<proteinExistence type="predicted"/>
<organism evidence="1 2">
    <name type="scientific">Duganella phyllosphaerae</name>
    <dbReference type="NCBI Taxonomy" id="762836"/>
    <lineage>
        <taxon>Bacteria</taxon>
        <taxon>Pseudomonadati</taxon>
        <taxon>Pseudomonadota</taxon>
        <taxon>Betaproteobacteria</taxon>
        <taxon>Burkholderiales</taxon>
        <taxon>Oxalobacteraceae</taxon>
        <taxon>Telluria group</taxon>
        <taxon>Duganella</taxon>
    </lineage>
</organism>
<comment type="caution">
    <text evidence="1">The sequence shown here is derived from an EMBL/GenBank/DDBJ whole genome shotgun (WGS) entry which is preliminary data.</text>
</comment>
<reference evidence="2" key="1">
    <citation type="journal article" date="2016" name="Front. Microbiol.">
        <title>Molecular Keys to the Janthinobacterium and Duganella spp. Interaction with the Plant Pathogen Fusarium graminearum.</title>
        <authorList>
            <person name="Haack F.S."/>
            <person name="Poehlein A."/>
            <person name="Kroger C."/>
            <person name="Voigt C.A."/>
            <person name="Piepenbring M."/>
            <person name="Bode H.B."/>
            <person name="Daniel R."/>
            <person name="Schafer W."/>
            <person name="Streit W.R."/>
        </authorList>
    </citation>
    <scope>NUCLEOTIDE SEQUENCE [LARGE SCALE GENOMIC DNA]</scope>
    <source>
        <strain evidence="2">T54</strain>
    </source>
</reference>
<sequence>MAGSQVFADKAVSIAAGNDLTIVATINTSKELHHTEVKQSGFMSGGSFGISYGTRTNAVDQERDAQTQSGLVRSTVAAIGGDDTNNNRVGMIS</sequence>
<gene>
    <name evidence="1" type="ORF">DUPY_14870</name>
</gene>
<dbReference type="Proteomes" id="UP000175989">
    <property type="component" value="Unassembled WGS sequence"/>
</dbReference>